<name>A0AAD5QWJ1_PARTN</name>
<gene>
    <name evidence="1" type="ORF">KIN20_024828</name>
</gene>
<organism evidence="1 2">
    <name type="scientific">Parelaphostrongylus tenuis</name>
    <name type="common">Meningeal worm</name>
    <dbReference type="NCBI Taxonomy" id="148309"/>
    <lineage>
        <taxon>Eukaryota</taxon>
        <taxon>Metazoa</taxon>
        <taxon>Ecdysozoa</taxon>
        <taxon>Nematoda</taxon>
        <taxon>Chromadorea</taxon>
        <taxon>Rhabditida</taxon>
        <taxon>Rhabditina</taxon>
        <taxon>Rhabditomorpha</taxon>
        <taxon>Strongyloidea</taxon>
        <taxon>Metastrongylidae</taxon>
        <taxon>Parelaphostrongylus</taxon>
    </lineage>
</organism>
<accession>A0AAD5QWJ1</accession>
<dbReference type="Proteomes" id="UP001196413">
    <property type="component" value="Unassembled WGS sequence"/>
</dbReference>
<sequence length="82" mass="9296">MVSSPTPYRSVALYCADNTSTKGQLCTGRPPKVDREAKFTQRKVTALGRELLDQSPYRLDLLLSDYFSFGCKVLLEQEEHPK</sequence>
<keyword evidence="2" id="KW-1185">Reference proteome</keyword>
<reference evidence="1" key="1">
    <citation type="submission" date="2021-06" db="EMBL/GenBank/DDBJ databases">
        <title>Parelaphostrongylus tenuis whole genome reference sequence.</title>
        <authorList>
            <person name="Garwood T.J."/>
            <person name="Larsen P.A."/>
            <person name="Fountain-Jones N.M."/>
            <person name="Garbe J.R."/>
            <person name="Macchietto M.G."/>
            <person name="Kania S.A."/>
            <person name="Gerhold R.W."/>
            <person name="Richards J.E."/>
            <person name="Wolf T.M."/>
        </authorList>
    </citation>
    <scope>NUCLEOTIDE SEQUENCE</scope>
    <source>
        <strain evidence="1">MNPRO001-30</strain>
        <tissue evidence="1">Meninges</tissue>
    </source>
</reference>
<protein>
    <submittedName>
        <fullName evidence="1">Uncharacterized protein</fullName>
    </submittedName>
</protein>
<dbReference type="EMBL" id="JAHQIW010005030">
    <property type="protein sequence ID" value="KAJ1364689.1"/>
    <property type="molecule type" value="Genomic_DNA"/>
</dbReference>
<evidence type="ECO:0000313" key="2">
    <source>
        <dbReference type="Proteomes" id="UP001196413"/>
    </source>
</evidence>
<comment type="caution">
    <text evidence="1">The sequence shown here is derived from an EMBL/GenBank/DDBJ whole genome shotgun (WGS) entry which is preliminary data.</text>
</comment>
<dbReference type="AlphaFoldDB" id="A0AAD5QWJ1"/>
<proteinExistence type="predicted"/>
<evidence type="ECO:0000313" key="1">
    <source>
        <dbReference type="EMBL" id="KAJ1364689.1"/>
    </source>
</evidence>